<dbReference type="Proteomes" id="UP000678393">
    <property type="component" value="Unassembled WGS sequence"/>
</dbReference>
<sequence length="85" mass="9489">MILESESTQNQWEKPASETSQPAATSQPWTPAVPDKLFDLGQNSSTTSSFTQFKVLKQWGQKKHQLNSLHENTGELMSRLGELAV</sequence>
<proteinExistence type="predicted"/>
<name>A0A8S3ZQU9_9EUPU</name>
<accession>A0A8S3ZQU9</accession>
<feature type="non-terminal residue" evidence="2">
    <location>
        <position position="1"/>
    </location>
</feature>
<comment type="caution">
    <text evidence="2">The sequence shown here is derived from an EMBL/GenBank/DDBJ whole genome shotgun (WGS) entry which is preliminary data.</text>
</comment>
<dbReference type="AlphaFoldDB" id="A0A8S3ZQU9"/>
<evidence type="ECO:0000313" key="2">
    <source>
        <dbReference type="EMBL" id="CAG5130115.1"/>
    </source>
</evidence>
<feature type="region of interest" description="Disordered" evidence="1">
    <location>
        <begin position="1"/>
        <end position="41"/>
    </location>
</feature>
<keyword evidence="3" id="KW-1185">Reference proteome</keyword>
<gene>
    <name evidence="2" type="ORF">CUNI_LOCUS15673</name>
</gene>
<organism evidence="2 3">
    <name type="scientific">Candidula unifasciata</name>
    <dbReference type="NCBI Taxonomy" id="100452"/>
    <lineage>
        <taxon>Eukaryota</taxon>
        <taxon>Metazoa</taxon>
        <taxon>Spiralia</taxon>
        <taxon>Lophotrochozoa</taxon>
        <taxon>Mollusca</taxon>
        <taxon>Gastropoda</taxon>
        <taxon>Heterobranchia</taxon>
        <taxon>Euthyneura</taxon>
        <taxon>Panpulmonata</taxon>
        <taxon>Eupulmonata</taxon>
        <taxon>Stylommatophora</taxon>
        <taxon>Helicina</taxon>
        <taxon>Helicoidea</taxon>
        <taxon>Geomitridae</taxon>
        <taxon>Candidula</taxon>
    </lineage>
</organism>
<feature type="compositionally biased region" description="Polar residues" evidence="1">
    <location>
        <begin position="1"/>
        <end position="29"/>
    </location>
</feature>
<protein>
    <submittedName>
        <fullName evidence="2">Uncharacterized protein</fullName>
    </submittedName>
</protein>
<evidence type="ECO:0000256" key="1">
    <source>
        <dbReference type="SAM" id="MobiDB-lite"/>
    </source>
</evidence>
<reference evidence="2" key="1">
    <citation type="submission" date="2021-04" db="EMBL/GenBank/DDBJ databases">
        <authorList>
            <consortium name="Molecular Ecology Group"/>
        </authorList>
    </citation>
    <scope>NUCLEOTIDE SEQUENCE</scope>
</reference>
<dbReference type="EMBL" id="CAJHNH020003846">
    <property type="protein sequence ID" value="CAG5130115.1"/>
    <property type="molecule type" value="Genomic_DNA"/>
</dbReference>
<evidence type="ECO:0000313" key="3">
    <source>
        <dbReference type="Proteomes" id="UP000678393"/>
    </source>
</evidence>